<geneLocation type="plastid" evidence="2"/>
<dbReference type="RefSeq" id="YP_009339951.1">
    <property type="nucleotide sequence ID" value="NC_033370.1"/>
</dbReference>
<proteinExistence type="predicted"/>
<sequence length="178" mass="20397">MECPYMAYMAYWRDSGCTDSSAKDSGIDPAQSPNCLSKNCQKDSCKYKMKDEINGKKSPSVEQNSLFPQRDETSRKCRKEHESGLSCPHWPTYQYKYSESKGGCCKDMSKSNWDAFCSGREAGKMWIAEKLDHLLKNRKDLVTVQENVLLHLKATAKKPTTELILWNIGFWHGVLRLL</sequence>
<name>A0A1L6BTU0_9ASTR</name>
<reference evidence="2" key="2">
    <citation type="journal article" date="2017" name="Am. J. Bot.">
        <title>The East Asian origin of the giant lobelias.</title>
        <authorList>
            <person name="Knox E.B."/>
            <person name="Li C."/>
        </authorList>
    </citation>
    <scope>NUCLEOTIDE SEQUENCE</scope>
</reference>
<reference evidence="2" key="1">
    <citation type="journal article" date="2014" name="Proc. Natl. Acad. Sci. U.S.A.">
        <title>The dynamic history of plastid genomes in the Campanulaceae sensu lato is unique among angiosperms.</title>
        <authorList>
            <person name="Knox E.B."/>
        </authorList>
    </citation>
    <scope>NUCLEOTIDE SEQUENCE</scope>
</reference>
<gene>
    <name evidence="2" type="primary">ORF178</name>
    <name evidence="2" type="ORF">Lo_lax1Pt0115</name>
</gene>
<dbReference type="GeneID" id="30860444"/>
<organism evidence="2">
    <name type="scientific">Lobelia laxiflora</name>
    <dbReference type="NCBI Taxonomy" id="252775"/>
    <lineage>
        <taxon>Eukaryota</taxon>
        <taxon>Viridiplantae</taxon>
        <taxon>Streptophyta</taxon>
        <taxon>Embryophyta</taxon>
        <taxon>Tracheophyta</taxon>
        <taxon>Spermatophyta</taxon>
        <taxon>Magnoliopsida</taxon>
        <taxon>eudicotyledons</taxon>
        <taxon>Gunneridae</taxon>
        <taxon>Pentapetalae</taxon>
        <taxon>asterids</taxon>
        <taxon>campanulids</taxon>
        <taxon>Asterales</taxon>
        <taxon>Campanulaceae</taxon>
        <taxon>Lobelia</taxon>
    </lineage>
</organism>
<feature type="region of interest" description="Disordered" evidence="1">
    <location>
        <begin position="52"/>
        <end position="75"/>
    </location>
</feature>
<evidence type="ECO:0000256" key="1">
    <source>
        <dbReference type="SAM" id="MobiDB-lite"/>
    </source>
</evidence>
<accession>A0A1L6BTU0</accession>
<dbReference type="EMBL" id="KY354221">
    <property type="protein sequence ID" value="APQ39434.1"/>
    <property type="molecule type" value="Genomic_DNA"/>
</dbReference>
<evidence type="ECO:0000313" key="2">
    <source>
        <dbReference type="EMBL" id="APQ39434.1"/>
    </source>
</evidence>
<dbReference type="AlphaFoldDB" id="A0A1L6BTU0"/>
<protein>
    <submittedName>
        <fullName evidence="2">Uncharacterized protein</fullName>
    </submittedName>
</protein>
<keyword evidence="2" id="KW-0934">Plastid</keyword>